<accession>A0A0A9BFK7</accession>
<sequence>MQNQFHRNSFTWSEYHLNQFNQVLTME</sequence>
<reference evidence="1" key="1">
    <citation type="submission" date="2014-09" db="EMBL/GenBank/DDBJ databases">
        <authorList>
            <person name="Magalhaes I.L.F."/>
            <person name="Oliveira U."/>
            <person name="Santos F.R."/>
            <person name="Vidigal T.H.D.A."/>
            <person name="Brescovit A.D."/>
            <person name="Santos A.J."/>
        </authorList>
    </citation>
    <scope>NUCLEOTIDE SEQUENCE</scope>
    <source>
        <tissue evidence="1">Shoot tissue taken approximately 20 cm above the soil surface</tissue>
    </source>
</reference>
<proteinExistence type="predicted"/>
<reference evidence="1" key="2">
    <citation type="journal article" date="2015" name="Data Brief">
        <title>Shoot transcriptome of the giant reed, Arundo donax.</title>
        <authorList>
            <person name="Barrero R.A."/>
            <person name="Guerrero F.D."/>
            <person name="Moolhuijzen P."/>
            <person name="Goolsby J.A."/>
            <person name="Tidwell J."/>
            <person name="Bellgard S.E."/>
            <person name="Bellgard M.I."/>
        </authorList>
    </citation>
    <scope>NUCLEOTIDE SEQUENCE</scope>
    <source>
        <tissue evidence="1">Shoot tissue taken approximately 20 cm above the soil surface</tissue>
    </source>
</reference>
<organism evidence="1">
    <name type="scientific">Arundo donax</name>
    <name type="common">Giant reed</name>
    <name type="synonym">Donax arundinaceus</name>
    <dbReference type="NCBI Taxonomy" id="35708"/>
    <lineage>
        <taxon>Eukaryota</taxon>
        <taxon>Viridiplantae</taxon>
        <taxon>Streptophyta</taxon>
        <taxon>Embryophyta</taxon>
        <taxon>Tracheophyta</taxon>
        <taxon>Spermatophyta</taxon>
        <taxon>Magnoliopsida</taxon>
        <taxon>Liliopsida</taxon>
        <taxon>Poales</taxon>
        <taxon>Poaceae</taxon>
        <taxon>PACMAD clade</taxon>
        <taxon>Arundinoideae</taxon>
        <taxon>Arundineae</taxon>
        <taxon>Arundo</taxon>
    </lineage>
</organism>
<evidence type="ECO:0000313" key="1">
    <source>
        <dbReference type="EMBL" id="JAD60020.1"/>
    </source>
</evidence>
<protein>
    <submittedName>
        <fullName evidence="1">Uncharacterized protein</fullName>
    </submittedName>
</protein>
<dbReference type="EMBL" id="GBRH01237875">
    <property type="protein sequence ID" value="JAD60020.1"/>
    <property type="molecule type" value="Transcribed_RNA"/>
</dbReference>
<name>A0A0A9BFK7_ARUDO</name>
<dbReference type="AlphaFoldDB" id="A0A0A9BFK7"/>